<keyword evidence="3" id="KW-1185">Reference proteome</keyword>
<dbReference type="EMBL" id="RFFH01000025">
    <property type="protein sequence ID" value="RMI28115.1"/>
    <property type="molecule type" value="Genomic_DNA"/>
</dbReference>
<dbReference type="PANTHER" id="PTHR33993">
    <property type="entry name" value="GLYOXALASE-RELATED"/>
    <property type="match status" value="1"/>
</dbReference>
<comment type="caution">
    <text evidence="2">The sequence shown here is derived from an EMBL/GenBank/DDBJ whole genome shotgun (WGS) entry which is preliminary data.</text>
</comment>
<evidence type="ECO:0000313" key="2">
    <source>
        <dbReference type="EMBL" id="RMI28115.1"/>
    </source>
</evidence>
<dbReference type="RefSeq" id="WP_122191817.1">
    <property type="nucleotide sequence ID" value="NZ_RFFH01000025.1"/>
</dbReference>
<sequence length="266" mass="29005">MPVRSTPWPQGTPCWVDCQADDAVKEAQFYADLFGWTVDQQGPEAGGYIMAMRNGRSAAGIGPKPMAGTPSAWTTYFAVDSADETAKKVTEAGGQVVVAPMDVMSVGRMFVAMDTVGAIFAGWEARDHSGAQIFNEHGSYSWNELHTRELDRAEEFYAQVFGFDYTEVGDGKTMRYAMFTPPGADEAVGGMNDDTKMPGEPGPSYWLTWFQYDNVDEGVARAMELRSEVMMPATDSPVGRMAILAAPQGEMFGIIDTNVRVGDMPQ</sequence>
<dbReference type="PROSITE" id="PS51819">
    <property type="entry name" value="VOC"/>
    <property type="match status" value="2"/>
</dbReference>
<dbReference type="SUPFAM" id="SSF54593">
    <property type="entry name" value="Glyoxalase/Bleomycin resistance protein/Dihydroxybiphenyl dioxygenase"/>
    <property type="match status" value="2"/>
</dbReference>
<protein>
    <submittedName>
        <fullName evidence="2">VOC family protein</fullName>
    </submittedName>
</protein>
<name>A0A3M2KX82_9NOCA</name>
<accession>A0A3M2KX82</accession>
<feature type="domain" description="VOC" evidence="1">
    <location>
        <begin position="12"/>
        <end position="125"/>
    </location>
</feature>
<dbReference type="OrthoDB" id="9793039at2"/>
<evidence type="ECO:0000313" key="3">
    <source>
        <dbReference type="Proteomes" id="UP000279275"/>
    </source>
</evidence>
<dbReference type="InterPro" id="IPR004360">
    <property type="entry name" value="Glyas_Fos-R_dOase_dom"/>
</dbReference>
<dbReference type="InterPro" id="IPR037523">
    <property type="entry name" value="VOC_core"/>
</dbReference>
<dbReference type="InterPro" id="IPR029068">
    <property type="entry name" value="Glyas_Bleomycin-R_OHBP_Dase"/>
</dbReference>
<dbReference type="Proteomes" id="UP000279275">
    <property type="component" value="Unassembled WGS sequence"/>
</dbReference>
<dbReference type="InterPro" id="IPR052164">
    <property type="entry name" value="Anthracycline_SecMetBiosynth"/>
</dbReference>
<proteinExistence type="predicted"/>
<feature type="domain" description="VOC" evidence="1">
    <location>
        <begin position="139"/>
        <end position="257"/>
    </location>
</feature>
<evidence type="ECO:0000259" key="1">
    <source>
        <dbReference type="PROSITE" id="PS51819"/>
    </source>
</evidence>
<reference evidence="2 3" key="1">
    <citation type="submission" date="2018-10" db="EMBL/GenBank/DDBJ databases">
        <title>Isolation from cow dung.</title>
        <authorList>
            <person name="Ling L."/>
        </authorList>
    </citation>
    <scope>NUCLEOTIDE SEQUENCE [LARGE SCALE GENOMIC DNA]</scope>
    <source>
        <strain evidence="2 3">NEAU-LL90</strain>
    </source>
</reference>
<dbReference type="CDD" id="cd07247">
    <property type="entry name" value="SgaA_N_like"/>
    <property type="match status" value="2"/>
</dbReference>
<dbReference type="Gene3D" id="3.10.180.10">
    <property type="entry name" value="2,3-Dihydroxybiphenyl 1,2-Dioxygenase, domain 1"/>
    <property type="match status" value="2"/>
</dbReference>
<dbReference type="Pfam" id="PF00903">
    <property type="entry name" value="Glyoxalase"/>
    <property type="match status" value="2"/>
</dbReference>
<dbReference type="AlphaFoldDB" id="A0A3M2KX82"/>
<dbReference type="PANTHER" id="PTHR33993:SF14">
    <property type="entry name" value="GB|AAF24581.1"/>
    <property type="match status" value="1"/>
</dbReference>
<organism evidence="2 3">
    <name type="scientific">Nocardia stercoris</name>
    <dbReference type="NCBI Taxonomy" id="2483361"/>
    <lineage>
        <taxon>Bacteria</taxon>
        <taxon>Bacillati</taxon>
        <taxon>Actinomycetota</taxon>
        <taxon>Actinomycetes</taxon>
        <taxon>Mycobacteriales</taxon>
        <taxon>Nocardiaceae</taxon>
        <taxon>Nocardia</taxon>
    </lineage>
</organism>
<gene>
    <name evidence="2" type="ORF">EBN03_31520</name>
</gene>